<keyword evidence="2" id="KW-1185">Reference proteome</keyword>
<dbReference type="RefSeq" id="WP_115792145.1">
    <property type="nucleotide sequence ID" value="NZ_QSLN01000003.1"/>
</dbReference>
<comment type="caution">
    <text evidence="1">The sequence shown here is derived from an EMBL/GenBank/DDBJ whole genome shotgun (WGS) entry which is preliminary data.</text>
</comment>
<name>A0A3D8P5X6_9THEO</name>
<protein>
    <submittedName>
        <fullName evidence="1">Uncharacterized protein</fullName>
    </submittedName>
</protein>
<organism evidence="1 2">
    <name type="scientific">Ammonifex thiophilus</name>
    <dbReference type="NCBI Taxonomy" id="444093"/>
    <lineage>
        <taxon>Bacteria</taxon>
        <taxon>Bacillati</taxon>
        <taxon>Bacillota</taxon>
        <taxon>Clostridia</taxon>
        <taxon>Thermoanaerobacterales</taxon>
        <taxon>Thermoanaerobacteraceae</taxon>
        <taxon>Ammonifex</taxon>
    </lineage>
</organism>
<reference evidence="1 2" key="1">
    <citation type="submission" date="2018-08" db="EMBL/GenBank/DDBJ databases">
        <title>Form III RuBisCO-mediated autotrophy in Thermodesulfobium bacteria.</title>
        <authorList>
            <person name="Toshchakov S.V."/>
            <person name="Kublanov I.V."/>
            <person name="Frolov E."/>
            <person name="Bonch-Osmolovskaya E.A."/>
            <person name="Tourova T.P."/>
            <person name="Chernych N.A."/>
            <person name="Lebedinsky A.V."/>
        </authorList>
    </citation>
    <scope>NUCLEOTIDE SEQUENCE [LARGE SCALE GENOMIC DNA]</scope>
    <source>
        <strain evidence="1 2">SR</strain>
    </source>
</reference>
<dbReference type="Proteomes" id="UP000256329">
    <property type="component" value="Unassembled WGS sequence"/>
</dbReference>
<dbReference type="EMBL" id="QSLN01000003">
    <property type="protein sequence ID" value="RDV83926.1"/>
    <property type="molecule type" value="Genomic_DNA"/>
</dbReference>
<proteinExistence type="predicted"/>
<dbReference type="AlphaFoldDB" id="A0A3D8P5X6"/>
<gene>
    <name evidence="1" type="ORF">DXX99_03570</name>
</gene>
<sequence length="225" mass="25449">MAYHLHFVGKQYYTLQSFVREAELYGVSRRISLTDLCRMNWGDKVLLAILDGKSGVVFGQFTVTTLTGLSPEASRAVREEFGARKVDDGGGVVKRGCGKYITGASYEVETPLPVIARFLMELKRQGIDIGKPMIGGPFEEHPPVRLKDVPFRQGFRLFDYSRFLEAVKQAGNGKKVPVVKGQFYVAELSAKAKKQDGKVQEVQIYWRKEELEPRIRQVKLSEVMR</sequence>
<accession>A0A3D8P5X6</accession>
<evidence type="ECO:0000313" key="2">
    <source>
        <dbReference type="Proteomes" id="UP000256329"/>
    </source>
</evidence>
<evidence type="ECO:0000313" key="1">
    <source>
        <dbReference type="EMBL" id="RDV83926.1"/>
    </source>
</evidence>